<keyword evidence="3" id="KW-0813">Transport</keyword>
<evidence type="ECO:0000256" key="5">
    <source>
        <dbReference type="ARBA" id="ARBA00025649"/>
    </source>
</evidence>
<protein>
    <submittedName>
        <fullName evidence="7">Electron transfer flavoprotein beta subunit</fullName>
    </submittedName>
</protein>
<evidence type="ECO:0000256" key="3">
    <source>
        <dbReference type="ARBA" id="ARBA00022448"/>
    </source>
</evidence>
<dbReference type="InterPro" id="IPR014729">
    <property type="entry name" value="Rossmann-like_a/b/a_fold"/>
</dbReference>
<reference evidence="8" key="1">
    <citation type="submission" date="2016-11" db="EMBL/GenBank/DDBJ databases">
        <authorList>
            <person name="Varghese N."/>
            <person name="Submissions S."/>
        </authorList>
    </citation>
    <scope>NUCLEOTIDE SEQUENCE [LARGE SCALE GENOMIC DNA]</scope>
    <source>
        <strain evidence="8">DSM 19514</strain>
    </source>
</reference>
<gene>
    <name evidence="7" type="ORF">SAMN02745225_01754</name>
</gene>
<dbReference type="Gene3D" id="3.40.50.620">
    <property type="entry name" value="HUPs"/>
    <property type="match status" value="1"/>
</dbReference>
<dbReference type="STRING" id="1121881.SAMN02745225_01754"/>
<comment type="similarity">
    <text evidence="1">Belongs to the ETF beta-subunit/FixA family.</text>
</comment>
<sequence>MKIVVGMRQLADLVEELEVADSGVDIDRDFVKFVSNEWDEAALEEALLIKEQVGGEVVVVALDEPDVDQTLYSAIAKGADRAVKIVGVEEGWTPTRLRAQLLAKYLESEGDWDAFFTGVQAADDLDGQLAGLIGASLGVAHAAVVSKAEPEGPALRITQELGGGTLAESVAEGKVVLGVQAGRQAPRYAPITRIRQAMSSTTIESFEAPEVELGPGPKVRKLYPPESKGQATMLEGDPVEVAEKIVEIIRTKGLVR</sequence>
<dbReference type="PANTHER" id="PTHR21294">
    <property type="entry name" value="ELECTRON TRANSFER FLAVOPROTEIN BETA-SUBUNIT"/>
    <property type="match status" value="1"/>
</dbReference>
<accession>A0A1M4WRF5</accession>
<dbReference type="AlphaFoldDB" id="A0A1M4WRF5"/>
<proteinExistence type="inferred from homology"/>
<name>A0A1M4WRF5_9ACTN</name>
<dbReference type="Pfam" id="PF01012">
    <property type="entry name" value="ETF"/>
    <property type="match status" value="1"/>
</dbReference>
<dbReference type="InterPro" id="IPR014730">
    <property type="entry name" value="ETF_a/b_N"/>
</dbReference>
<comment type="subunit">
    <text evidence="2">Heterodimer of an alpha and a beta subunit.</text>
</comment>
<evidence type="ECO:0000313" key="8">
    <source>
        <dbReference type="Proteomes" id="UP000184295"/>
    </source>
</evidence>
<feature type="domain" description="Electron transfer flavoprotein alpha/beta-subunit N-terminal" evidence="6">
    <location>
        <begin position="23"/>
        <end position="210"/>
    </location>
</feature>
<evidence type="ECO:0000259" key="6">
    <source>
        <dbReference type="SMART" id="SM00893"/>
    </source>
</evidence>
<dbReference type="Proteomes" id="UP000184295">
    <property type="component" value="Unassembled WGS sequence"/>
</dbReference>
<evidence type="ECO:0000256" key="2">
    <source>
        <dbReference type="ARBA" id="ARBA00011355"/>
    </source>
</evidence>
<dbReference type="OrthoDB" id="9781325at2"/>
<dbReference type="RefSeq" id="WP_072791434.1">
    <property type="nucleotide sequence ID" value="NZ_FQUL01000028.1"/>
</dbReference>
<keyword evidence="8" id="KW-1185">Reference proteome</keyword>
<dbReference type="GO" id="GO:0009055">
    <property type="term" value="F:electron transfer activity"/>
    <property type="evidence" value="ECO:0007669"/>
    <property type="project" value="InterPro"/>
</dbReference>
<dbReference type="EMBL" id="FQUL01000028">
    <property type="protein sequence ID" value="SHE83633.1"/>
    <property type="molecule type" value="Genomic_DNA"/>
</dbReference>
<evidence type="ECO:0000256" key="1">
    <source>
        <dbReference type="ARBA" id="ARBA00007557"/>
    </source>
</evidence>
<dbReference type="InterPro" id="IPR012255">
    <property type="entry name" value="ETF_b"/>
</dbReference>
<evidence type="ECO:0000256" key="4">
    <source>
        <dbReference type="ARBA" id="ARBA00022982"/>
    </source>
</evidence>
<dbReference type="PANTHER" id="PTHR21294:SF8">
    <property type="entry name" value="ELECTRON TRANSFER FLAVOPROTEIN SUBUNIT BETA"/>
    <property type="match status" value="1"/>
</dbReference>
<dbReference type="SMART" id="SM00893">
    <property type="entry name" value="ETF"/>
    <property type="match status" value="1"/>
</dbReference>
<organism evidence="7 8">
    <name type="scientific">Ferrithrix thermotolerans DSM 19514</name>
    <dbReference type="NCBI Taxonomy" id="1121881"/>
    <lineage>
        <taxon>Bacteria</taxon>
        <taxon>Bacillati</taxon>
        <taxon>Actinomycetota</taxon>
        <taxon>Acidimicrobiia</taxon>
        <taxon>Acidimicrobiales</taxon>
        <taxon>Acidimicrobiaceae</taxon>
        <taxon>Ferrithrix</taxon>
    </lineage>
</organism>
<evidence type="ECO:0000313" key="7">
    <source>
        <dbReference type="EMBL" id="SHE83633.1"/>
    </source>
</evidence>
<keyword evidence="4" id="KW-0249">Electron transport</keyword>
<comment type="function">
    <text evidence="5">The electron transfer flavoprotein serves as a specific electron acceptor for other dehydrogenases. It transfers the electrons to the main respiratory chain via ETF-ubiquinone oxidoreductase (ETF dehydrogenase).</text>
</comment>
<dbReference type="SUPFAM" id="SSF52402">
    <property type="entry name" value="Adenine nucleotide alpha hydrolases-like"/>
    <property type="match status" value="1"/>
</dbReference>